<dbReference type="Proteomes" id="UP001597045">
    <property type="component" value="Unassembled WGS sequence"/>
</dbReference>
<gene>
    <name evidence="1" type="ORF">ACFQ1S_26735</name>
</gene>
<sequence length="134" mass="14985">KSAAALKPGGRLAVVSTHHVAGGTSQFFADMQSYYEKYDPTTPPGLVLEPASAIPCEFDESPLFKEPTFSRYEWEVTYTAQEYLDVLYTYSGHRALDAQARDGLFSALRRLIDENHGGHVTKRYMTQLAVAHVR</sequence>
<protein>
    <recommendedName>
        <fullName evidence="3">SAM-dependent methyltransferase</fullName>
    </recommendedName>
</protein>
<feature type="non-terminal residue" evidence="1">
    <location>
        <position position="1"/>
    </location>
</feature>
<dbReference type="EMBL" id="JBHTIS010001843">
    <property type="protein sequence ID" value="MFD1048875.1"/>
    <property type="molecule type" value="Genomic_DNA"/>
</dbReference>
<keyword evidence="2" id="KW-1185">Reference proteome</keyword>
<evidence type="ECO:0008006" key="3">
    <source>
        <dbReference type="Google" id="ProtNLM"/>
    </source>
</evidence>
<accession>A0ABW3MGU6</accession>
<evidence type="ECO:0000313" key="1">
    <source>
        <dbReference type="EMBL" id="MFD1048875.1"/>
    </source>
</evidence>
<evidence type="ECO:0000313" key="2">
    <source>
        <dbReference type="Proteomes" id="UP001597045"/>
    </source>
</evidence>
<organism evidence="1 2">
    <name type="scientific">Kibdelosporangium lantanae</name>
    <dbReference type="NCBI Taxonomy" id="1497396"/>
    <lineage>
        <taxon>Bacteria</taxon>
        <taxon>Bacillati</taxon>
        <taxon>Actinomycetota</taxon>
        <taxon>Actinomycetes</taxon>
        <taxon>Pseudonocardiales</taxon>
        <taxon>Pseudonocardiaceae</taxon>
        <taxon>Kibdelosporangium</taxon>
    </lineage>
</organism>
<reference evidence="2" key="1">
    <citation type="journal article" date="2019" name="Int. J. Syst. Evol. Microbiol.">
        <title>The Global Catalogue of Microorganisms (GCM) 10K type strain sequencing project: providing services to taxonomists for standard genome sequencing and annotation.</title>
        <authorList>
            <consortium name="The Broad Institute Genomics Platform"/>
            <consortium name="The Broad Institute Genome Sequencing Center for Infectious Disease"/>
            <person name="Wu L."/>
            <person name="Ma J."/>
        </authorList>
    </citation>
    <scope>NUCLEOTIDE SEQUENCE [LARGE SCALE GENOMIC DNA]</scope>
    <source>
        <strain evidence="2">JCM 31486</strain>
    </source>
</reference>
<comment type="caution">
    <text evidence="1">The sequence shown here is derived from an EMBL/GenBank/DDBJ whole genome shotgun (WGS) entry which is preliminary data.</text>
</comment>
<name>A0ABW3MGU6_9PSEU</name>
<proteinExistence type="predicted"/>